<dbReference type="PANTHER" id="PTHR46890">
    <property type="entry name" value="NON-LTR RETROLELEMENT REVERSE TRANSCRIPTASE-LIKE PROTEIN-RELATED"/>
    <property type="match status" value="1"/>
</dbReference>
<feature type="domain" description="Reverse transcriptase" evidence="1">
    <location>
        <begin position="22"/>
        <end position="91"/>
    </location>
</feature>
<evidence type="ECO:0000259" key="1">
    <source>
        <dbReference type="Pfam" id="PF00078"/>
    </source>
</evidence>
<dbReference type="Pfam" id="PF00078">
    <property type="entry name" value="RVT_1"/>
    <property type="match status" value="1"/>
</dbReference>
<organism evidence="2 3">
    <name type="scientific">Lactuca sativa</name>
    <name type="common">Garden lettuce</name>
    <dbReference type="NCBI Taxonomy" id="4236"/>
    <lineage>
        <taxon>Eukaryota</taxon>
        <taxon>Viridiplantae</taxon>
        <taxon>Streptophyta</taxon>
        <taxon>Embryophyta</taxon>
        <taxon>Tracheophyta</taxon>
        <taxon>Spermatophyta</taxon>
        <taxon>Magnoliopsida</taxon>
        <taxon>eudicotyledons</taxon>
        <taxon>Gunneridae</taxon>
        <taxon>Pentapetalae</taxon>
        <taxon>asterids</taxon>
        <taxon>campanulids</taxon>
        <taxon>Asterales</taxon>
        <taxon>Asteraceae</taxon>
        <taxon>Cichorioideae</taxon>
        <taxon>Cichorieae</taxon>
        <taxon>Lactucinae</taxon>
        <taxon>Lactuca</taxon>
    </lineage>
</organism>
<dbReference type="InterPro" id="IPR000477">
    <property type="entry name" value="RT_dom"/>
</dbReference>
<dbReference type="AlphaFoldDB" id="A0A9R1UI97"/>
<name>A0A9R1UI97_LACSA</name>
<dbReference type="EMBL" id="NBSK02000009">
    <property type="protein sequence ID" value="KAJ0187985.1"/>
    <property type="molecule type" value="Genomic_DNA"/>
</dbReference>
<proteinExistence type="predicted"/>
<evidence type="ECO:0000313" key="2">
    <source>
        <dbReference type="EMBL" id="KAJ0187985.1"/>
    </source>
</evidence>
<gene>
    <name evidence="2" type="ORF">LSAT_V11C900479750</name>
</gene>
<dbReference type="PANTHER" id="PTHR46890:SF50">
    <property type="entry name" value="RNA-DIRECTED DNA POLYMERASE, EUKARYOTA, REVERSE TRANSCRIPTASE ZINC-BINDING DOMAIN PROTEIN-RELATED"/>
    <property type="match status" value="1"/>
</dbReference>
<dbReference type="Proteomes" id="UP000235145">
    <property type="component" value="Unassembled WGS sequence"/>
</dbReference>
<reference evidence="2 3" key="1">
    <citation type="journal article" date="2017" name="Nat. Commun.">
        <title>Genome assembly with in vitro proximity ligation data and whole-genome triplication in lettuce.</title>
        <authorList>
            <person name="Reyes-Chin-Wo S."/>
            <person name="Wang Z."/>
            <person name="Yang X."/>
            <person name="Kozik A."/>
            <person name="Arikit S."/>
            <person name="Song C."/>
            <person name="Xia L."/>
            <person name="Froenicke L."/>
            <person name="Lavelle D.O."/>
            <person name="Truco M.J."/>
            <person name="Xia R."/>
            <person name="Zhu S."/>
            <person name="Xu C."/>
            <person name="Xu H."/>
            <person name="Xu X."/>
            <person name="Cox K."/>
            <person name="Korf I."/>
            <person name="Meyers B.C."/>
            <person name="Michelmore R.W."/>
        </authorList>
    </citation>
    <scope>NUCLEOTIDE SEQUENCE [LARGE SCALE GENOMIC DNA]</scope>
    <source>
        <strain evidence="3">cv. Salinas</strain>
        <tissue evidence="2">Seedlings</tissue>
    </source>
</reference>
<evidence type="ECO:0000313" key="3">
    <source>
        <dbReference type="Proteomes" id="UP000235145"/>
    </source>
</evidence>
<accession>A0A9R1UI97</accession>
<protein>
    <recommendedName>
        <fullName evidence="1">Reverse transcriptase domain-containing protein</fullName>
    </recommendedName>
</protein>
<dbReference type="InterPro" id="IPR052343">
    <property type="entry name" value="Retrotransposon-Effector_Assoc"/>
</dbReference>
<comment type="caution">
    <text evidence="2">The sequence shown here is derived from an EMBL/GenBank/DDBJ whole genome shotgun (WGS) entry which is preliminary data.</text>
</comment>
<sequence>MRLINLIWCITKIISKSLAARLKEAFDSIRWSYLEDVMKKLGFCDTWRTWVQAILSSSKVSILVNGSPTEEFFLEKGVRQGDLVSPFLYIIDAKGLKVALVEANNKGLFEGMEMPKDGPTFSLFQFANDAIFLGK</sequence>
<keyword evidence="3" id="KW-1185">Reference proteome</keyword>